<sequence>MSTVLDKILAVKAEEVAAARRARDLASLRRDAEGTVGDSALRTRDFVGAMRARIAAGQAAVIAEVKKASPSKGVIREHFVPQQIAESYQKGGAACLSVLTDVHFFQGAPAYLEAARAACDLPVLRKDFMIDAYQVYEARAMGADCILLIAAALELSQMRDLEAQAHELGMAVLVEVHNGRELDAGLELRTPLLGVNNRNLHTFEVSLDTTLGLLKHIPDDRLVVTESGILSRDDVTRMRAANVQAFLVGEAFMRAPEPGAALAQLFDMPWPSNAN</sequence>
<gene>
    <name evidence="8 10" type="primary">trpC</name>
    <name evidence="10" type="ORF">PTE30175_03909</name>
</gene>
<dbReference type="AlphaFoldDB" id="A0A5E4XPI7"/>
<reference evidence="10 11" key="1">
    <citation type="submission" date="2019-08" db="EMBL/GenBank/DDBJ databases">
        <authorList>
            <person name="Peeters C."/>
        </authorList>
    </citation>
    <scope>NUCLEOTIDE SEQUENCE [LARGE SCALE GENOMIC DNA]</scope>
    <source>
        <strain evidence="10 11">LMG 30175</strain>
    </source>
</reference>
<accession>A0A5E4XPI7</accession>
<dbReference type="PROSITE" id="PS00614">
    <property type="entry name" value="IGPS"/>
    <property type="match status" value="1"/>
</dbReference>
<dbReference type="GO" id="GO:0000162">
    <property type="term" value="P:L-tryptophan biosynthetic process"/>
    <property type="evidence" value="ECO:0007669"/>
    <property type="project" value="UniProtKB-UniRule"/>
</dbReference>
<dbReference type="OrthoDB" id="9804217at2"/>
<dbReference type="NCBIfam" id="NF001377">
    <property type="entry name" value="PRK00278.2-4"/>
    <property type="match status" value="1"/>
</dbReference>
<dbReference type="SUPFAM" id="SSF51366">
    <property type="entry name" value="Ribulose-phoshate binding barrel"/>
    <property type="match status" value="1"/>
</dbReference>
<dbReference type="PANTHER" id="PTHR22854">
    <property type="entry name" value="TRYPTOPHAN BIOSYNTHESIS PROTEIN"/>
    <property type="match status" value="1"/>
</dbReference>
<name>A0A5E4XPI7_9BURK</name>
<dbReference type="FunFam" id="3.20.20.70:FF:000024">
    <property type="entry name" value="Indole-3-glycerol phosphate synthase"/>
    <property type="match status" value="1"/>
</dbReference>
<feature type="domain" description="Indole-3-glycerol phosphate synthase" evidence="9">
    <location>
        <begin position="5"/>
        <end position="265"/>
    </location>
</feature>
<keyword evidence="4 8" id="KW-0210">Decarboxylase</keyword>
<keyword evidence="6 8" id="KW-0057">Aromatic amino acid biosynthesis</keyword>
<keyword evidence="7 8" id="KW-0456">Lyase</keyword>
<evidence type="ECO:0000256" key="7">
    <source>
        <dbReference type="ARBA" id="ARBA00023239"/>
    </source>
</evidence>
<dbReference type="GO" id="GO:0004640">
    <property type="term" value="F:phosphoribosylanthranilate isomerase activity"/>
    <property type="evidence" value="ECO:0007669"/>
    <property type="project" value="TreeGrafter"/>
</dbReference>
<dbReference type="Pfam" id="PF00218">
    <property type="entry name" value="IGPS"/>
    <property type="match status" value="1"/>
</dbReference>
<evidence type="ECO:0000313" key="10">
    <source>
        <dbReference type="EMBL" id="VVE38028.1"/>
    </source>
</evidence>
<evidence type="ECO:0000256" key="6">
    <source>
        <dbReference type="ARBA" id="ARBA00023141"/>
    </source>
</evidence>
<dbReference type="InterPro" id="IPR045186">
    <property type="entry name" value="Indole-3-glycerol_P_synth"/>
</dbReference>
<proteinExistence type="inferred from homology"/>
<dbReference type="PANTHER" id="PTHR22854:SF2">
    <property type="entry name" value="INDOLE-3-GLYCEROL-PHOSPHATE SYNTHASE"/>
    <property type="match status" value="1"/>
</dbReference>
<dbReference type="Proteomes" id="UP000414233">
    <property type="component" value="Unassembled WGS sequence"/>
</dbReference>
<dbReference type="CDD" id="cd00331">
    <property type="entry name" value="IGPS"/>
    <property type="match status" value="1"/>
</dbReference>
<dbReference type="InterPro" id="IPR001468">
    <property type="entry name" value="Indole-3-GlycerolPSynthase_CS"/>
</dbReference>
<keyword evidence="5 8" id="KW-0822">Tryptophan biosynthesis</keyword>
<protein>
    <recommendedName>
        <fullName evidence="8">Indole-3-glycerol phosphate synthase</fullName>
        <shortName evidence="8">IGPS</shortName>
        <ecNumber evidence="8">4.1.1.48</ecNumber>
    </recommendedName>
</protein>
<dbReference type="EC" id="4.1.1.48" evidence="8"/>
<comment type="pathway">
    <text evidence="2 8">Amino-acid biosynthesis; L-tryptophan biosynthesis; L-tryptophan from chorismate: step 4/5.</text>
</comment>
<dbReference type="EMBL" id="CABPRZ010000018">
    <property type="protein sequence ID" value="VVE38028.1"/>
    <property type="molecule type" value="Genomic_DNA"/>
</dbReference>
<dbReference type="InterPro" id="IPR011060">
    <property type="entry name" value="RibuloseP-bd_barrel"/>
</dbReference>
<dbReference type="GO" id="GO:0004425">
    <property type="term" value="F:indole-3-glycerol-phosphate synthase activity"/>
    <property type="evidence" value="ECO:0007669"/>
    <property type="project" value="UniProtKB-UniRule"/>
</dbReference>
<dbReference type="InterPro" id="IPR013798">
    <property type="entry name" value="Indole-3-glycerol_P_synth_dom"/>
</dbReference>
<dbReference type="HAMAP" id="MF_00134_B">
    <property type="entry name" value="IGPS_B"/>
    <property type="match status" value="1"/>
</dbReference>
<evidence type="ECO:0000256" key="5">
    <source>
        <dbReference type="ARBA" id="ARBA00022822"/>
    </source>
</evidence>
<dbReference type="InterPro" id="IPR013785">
    <property type="entry name" value="Aldolase_TIM"/>
</dbReference>
<evidence type="ECO:0000256" key="1">
    <source>
        <dbReference type="ARBA" id="ARBA00001633"/>
    </source>
</evidence>
<evidence type="ECO:0000313" key="11">
    <source>
        <dbReference type="Proteomes" id="UP000414233"/>
    </source>
</evidence>
<evidence type="ECO:0000256" key="2">
    <source>
        <dbReference type="ARBA" id="ARBA00004696"/>
    </source>
</evidence>
<keyword evidence="11" id="KW-1185">Reference proteome</keyword>
<evidence type="ECO:0000256" key="8">
    <source>
        <dbReference type="HAMAP-Rule" id="MF_00134"/>
    </source>
</evidence>
<evidence type="ECO:0000259" key="9">
    <source>
        <dbReference type="Pfam" id="PF00218"/>
    </source>
</evidence>
<comment type="catalytic activity">
    <reaction evidence="1 8">
        <text>1-(2-carboxyphenylamino)-1-deoxy-D-ribulose 5-phosphate + H(+) = (1S,2R)-1-C-(indol-3-yl)glycerol 3-phosphate + CO2 + H2O</text>
        <dbReference type="Rhea" id="RHEA:23476"/>
        <dbReference type="ChEBI" id="CHEBI:15377"/>
        <dbReference type="ChEBI" id="CHEBI:15378"/>
        <dbReference type="ChEBI" id="CHEBI:16526"/>
        <dbReference type="ChEBI" id="CHEBI:58613"/>
        <dbReference type="ChEBI" id="CHEBI:58866"/>
        <dbReference type="EC" id="4.1.1.48"/>
    </reaction>
</comment>
<dbReference type="UniPathway" id="UPA00035">
    <property type="reaction ID" value="UER00043"/>
</dbReference>
<dbReference type="Gene3D" id="3.20.20.70">
    <property type="entry name" value="Aldolase class I"/>
    <property type="match status" value="1"/>
</dbReference>
<comment type="similarity">
    <text evidence="8">Belongs to the TrpC family.</text>
</comment>
<dbReference type="NCBIfam" id="NF001373">
    <property type="entry name" value="PRK00278.1-6"/>
    <property type="match status" value="1"/>
</dbReference>
<keyword evidence="3 8" id="KW-0028">Amino-acid biosynthesis</keyword>
<evidence type="ECO:0000256" key="4">
    <source>
        <dbReference type="ARBA" id="ARBA00022793"/>
    </source>
</evidence>
<organism evidence="10 11">
    <name type="scientific">Pandoraea terrae</name>
    <dbReference type="NCBI Taxonomy" id="1537710"/>
    <lineage>
        <taxon>Bacteria</taxon>
        <taxon>Pseudomonadati</taxon>
        <taxon>Pseudomonadota</taxon>
        <taxon>Betaproteobacteria</taxon>
        <taxon>Burkholderiales</taxon>
        <taxon>Burkholderiaceae</taxon>
        <taxon>Pandoraea</taxon>
    </lineage>
</organism>
<dbReference type="RefSeq" id="WP_150698711.1">
    <property type="nucleotide sequence ID" value="NZ_CABPRZ010000018.1"/>
</dbReference>
<evidence type="ECO:0000256" key="3">
    <source>
        <dbReference type="ARBA" id="ARBA00022605"/>
    </source>
</evidence>